<keyword evidence="3" id="KW-1185">Reference proteome</keyword>
<reference evidence="2 3" key="1">
    <citation type="journal article" date="2013" name="Proc. Natl. Acad. Sci. U.S.A.">
        <title>Candidate phylum TM6 genome recovered from a hospital sink biofilm provides genomic insights into this uncultivated phylum.</title>
        <authorList>
            <person name="McLean J.S."/>
            <person name="Lombardo M.J."/>
            <person name="Badger J.H."/>
            <person name="Edlund A."/>
            <person name="Novotny M."/>
            <person name="Yee-Greenbaum J."/>
            <person name="Vyahhi N."/>
            <person name="Hall A.P."/>
            <person name="Yang Y."/>
            <person name="Dupont C.L."/>
            <person name="Ziegler M.G."/>
            <person name="Chitsaz H."/>
            <person name="Allen A.E."/>
            <person name="Yooseph S."/>
            <person name="Tesler G."/>
            <person name="Pevzner P.A."/>
            <person name="Friedman R.M."/>
            <person name="Nealson K.H."/>
            <person name="Venter J.C."/>
            <person name="Lasken R.S."/>
        </authorList>
    </citation>
    <scope>NUCLEOTIDE SEQUENCE [LARGE SCALE GENOMIC DNA]</scope>
    <source>
        <strain evidence="2 3">TM6SC1</strain>
    </source>
</reference>
<dbReference type="SUPFAM" id="SSF74653">
    <property type="entry name" value="TolA/TonB C-terminal domain"/>
    <property type="match status" value="1"/>
</dbReference>
<sequence length="259" mass="28662">MWRWQRVKDNHAIPFIYKITSWVIGAHLISLLLLIRYSSFAPVHTRALPSHAILFLPEQTKSTPLTPRKVSAHKKPQPQVIKKVQPKKVPVTKTAQKAPEKTKALPEKKITTAQKKVVTIPEPKKTTVAIAPQKTAPPSKSVVPQKIAPAPTAAAIIKKTEPPVAAPIISTQQLKVYHEELENALVGELGKTWQPPQGFNAQASCSYKLEISKSGTLEKATLVQSSGILVYDVAARSAIFKMTRYPLWSHGKEVIVTFR</sequence>
<dbReference type="Gene3D" id="3.30.1150.10">
    <property type="match status" value="1"/>
</dbReference>
<proteinExistence type="predicted"/>
<evidence type="ECO:0000313" key="3">
    <source>
        <dbReference type="Proteomes" id="UP000032214"/>
    </source>
</evidence>
<organism evidence="2 3">
    <name type="scientific">candidate division TM6 bacterium JCVI TM6SC1</name>
    <dbReference type="NCBI Taxonomy" id="1306947"/>
    <lineage>
        <taxon>Bacteria</taxon>
        <taxon>Candidatus Babelota</taxon>
        <taxon>Vermiphilus</taxon>
    </lineage>
</organism>
<keyword evidence="1" id="KW-1133">Transmembrane helix</keyword>
<name>A0A0D2JMZ3_9BACT</name>
<evidence type="ECO:0000313" key="2">
    <source>
        <dbReference type="EMBL" id="KIX85688.1"/>
    </source>
</evidence>
<feature type="transmembrane region" description="Helical" evidence="1">
    <location>
        <begin position="12"/>
        <end position="35"/>
    </location>
</feature>
<accession>A0A0D2JMZ3</accession>
<gene>
    <name evidence="2" type="ORF">J120_02040</name>
</gene>
<protein>
    <recommendedName>
        <fullName evidence="4">TonB C-terminal domain-containing protein</fullName>
    </recommendedName>
</protein>
<evidence type="ECO:0008006" key="4">
    <source>
        <dbReference type="Google" id="ProtNLM"/>
    </source>
</evidence>
<dbReference type="Proteomes" id="UP000032214">
    <property type="component" value="Unassembled WGS sequence"/>
</dbReference>
<dbReference type="Pfam" id="PF13103">
    <property type="entry name" value="TonB_2"/>
    <property type="match status" value="1"/>
</dbReference>
<evidence type="ECO:0000256" key="1">
    <source>
        <dbReference type="SAM" id="Phobius"/>
    </source>
</evidence>
<keyword evidence="1" id="KW-0812">Transmembrane</keyword>
<dbReference type="AlphaFoldDB" id="A0A0D2JMZ3"/>
<keyword evidence="1" id="KW-0472">Membrane</keyword>
<comment type="caution">
    <text evidence="2">The sequence shown here is derived from an EMBL/GenBank/DDBJ whole genome shotgun (WGS) entry which is preliminary data.</text>
</comment>
<dbReference type="EMBL" id="ARQD01000001">
    <property type="protein sequence ID" value="KIX85688.1"/>
    <property type="molecule type" value="Genomic_DNA"/>
</dbReference>
<dbReference type="STRING" id="1306947.J120_02040"/>